<reference evidence="2" key="1">
    <citation type="journal article" date="2019" name="Sci. Rep.">
        <title>Draft genome of Tanacetum cinerariifolium, the natural source of mosquito coil.</title>
        <authorList>
            <person name="Yamashiro T."/>
            <person name="Shiraishi A."/>
            <person name="Satake H."/>
            <person name="Nakayama K."/>
        </authorList>
    </citation>
    <scope>NUCLEOTIDE SEQUENCE</scope>
</reference>
<protein>
    <submittedName>
        <fullName evidence="2">Serine/threonine protein kinase SRPK1</fullName>
    </submittedName>
</protein>
<dbReference type="AlphaFoldDB" id="A0A6L2M845"/>
<keyword evidence="2" id="KW-0418">Kinase</keyword>
<gene>
    <name evidence="2" type="ORF">Tci_042096</name>
</gene>
<feature type="region of interest" description="Disordered" evidence="1">
    <location>
        <begin position="265"/>
        <end position="293"/>
    </location>
</feature>
<comment type="caution">
    <text evidence="2">The sequence shown here is derived from an EMBL/GenBank/DDBJ whole genome shotgun (WGS) entry which is preliminary data.</text>
</comment>
<dbReference type="EMBL" id="BKCJ010006056">
    <property type="protein sequence ID" value="GEU70118.1"/>
    <property type="molecule type" value="Genomic_DNA"/>
</dbReference>
<evidence type="ECO:0000256" key="1">
    <source>
        <dbReference type="SAM" id="MobiDB-lite"/>
    </source>
</evidence>
<accession>A0A6L2M845</accession>
<feature type="compositionally biased region" description="Basic and acidic residues" evidence="1">
    <location>
        <begin position="267"/>
        <end position="293"/>
    </location>
</feature>
<keyword evidence="2" id="KW-0723">Serine/threonine-protein kinase</keyword>
<organism evidence="2">
    <name type="scientific">Tanacetum cinerariifolium</name>
    <name type="common">Dalmatian daisy</name>
    <name type="synonym">Chrysanthemum cinerariifolium</name>
    <dbReference type="NCBI Taxonomy" id="118510"/>
    <lineage>
        <taxon>Eukaryota</taxon>
        <taxon>Viridiplantae</taxon>
        <taxon>Streptophyta</taxon>
        <taxon>Embryophyta</taxon>
        <taxon>Tracheophyta</taxon>
        <taxon>Spermatophyta</taxon>
        <taxon>Magnoliopsida</taxon>
        <taxon>eudicotyledons</taxon>
        <taxon>Gunneridae</taxon>
        <taxon>Pentapetalae</taxon>
        <taxon>asterids</taxon>
        <taxon>campanulids</taxon>
        <taxon>Asterales</taxon>
        <taxon>Asteraceae</taxon>
        <taxon>Asteroideae</taxon>
        <taxon>Anthemideae</taxon>
        <taxon>Anthemidinae</taxon>
        <taxon>Tanacetum</taxon>
    </lineage>
</organism>
<feature type="compositionally biased region" description="Basic and acidic residues" evidence="1">
    <location>
        <begin position="504"/>
        <end position="520"/>
    </location>
</feature>
<keyword evidence="2" id="KW-0808">Transferase</keyword>
<proteinExistence type="predicted"/>
<name>A0A6L2M845_TANCI</name>
<sequence>MGTGDGVFLEDTMSLGKSADDKKCRATFVDQYQSLWSNLTKGRSKTFKTAIKFCHAVKFELNSYNVASLRYNSKNYVRKFLRALHPKWRAKVTATEELNDLTSLSLDELIGNLKVHEVIIKNDSEIVKGKREQSKSLALKAKKESSDEASLTSESEDEEYDMAVRDFKRFFKRRATKKQKPKGFVGGSWSNSGEDAEEKIKDEACLMAQASNEHMEYLMESILKRAKHKRENDRRVNDSTMHSKKGKVASSKALDVGLIVTECSGTKSDKQDSSNKSRNDTHTEDGRKIDQNVKKRQVSFPLLDLSFDNMTTEFSNQSLESKNISLKQTVAQLQKDFSIMEAHCVNMELKYQNQALKDEQHGQILNETSNKAKIKKEIEEKVFVNVALKNELRKLKGNNVDTKFAKPSILGKPVLQPPRNQLVFRQPNAFKSERPNFSKPWLAFQVDVNKVLSKPVIPHYLPKVREYVLAKPHHVIAPGSSRNSSKESYWLNDMAHNYYLEEANKKTQDKNKNLKPKEMPSARTHHTPNAYTQKPRAIIKGLGIGLHLRVTRKR</sequence>
<feature type="region of interest" description="Disordered" evidence="1">
    <location>
        <begin position="226"/>
        <end position="250"/>
    </location>
</feature>
<feature type="region of interest" description="Disordered" evidence="1">
    <location>
        <begin position="504"/>
        <end position="528"/>
    </location>
</feature>
<dbReference type="GO" id="GO:0004674">
    <property type="term" value="F:protein serine/threonine kinase activity"/>
    <property type="evidence" value="ECO:0007669"/>
    <property type="project" value="UniProtKB-KW"/>
</dbReference>
<evidence type="ECO:0000313" key="2">
    <source>
        <dbReference type="EMBL" id="GEU70118.1"/>
    </source>
</evidence>